<organism evidence="1 2">
    <name type="scientific">Deinandra increscens subsp. villosa</name>
    <dbReference type="NCBI Taxonomy" id="3103831"/>
    <lineage>
        <taxon>Eukaryota</taxon>
        <taxon>Viridiplantae</taxon>
        <taxon>Streptophyta</taxon>
        <taxon>Embryophyta</taxon>
        <taxon>Tracheophyta</taxon>
        <taxon>Spermatophyta</taxon>
        <taxon>Magnoliopsida</taxon>
        <taxon>eudicotyledons</taxon>
        <taxon>Gunneridae</taxon>
        <taxon>Pentapetalae</taxon>
        <taxon>asterids</taxon>
        <taxon>campanulids</taxon>
        <taxon>Asterales</taxon>
        <taxon>Asteraceae</taxon>
        <taxon>Asteroideae</taxon>
        <taxon>Heliantheae alliance</taxon>
        <taxon>Madieae</taxon>
        <taxon>Madiinae</taxon>
        <taxon>Deinandra</taxon>
    </lineage>
</organism>
<dbReference type="PANTHER" id="PTHR33070:SF109">
    <property type="entry name" value="DOMAIN PROTEIN, PUTATIVE (DUF241)-RELATED"/>
    <property type="match status" value="1"/>
</dbReference>
<reference evidence="1 2" key="1">
    <citation type="submission" date="2024-04" db="EMBL/GenBank/DDBJ databases">
        <title>The reference genome of an endangered Asteraceae, Deinandra increscens subsp. villosa, native to the Central Coast of California.</title>
        <authorList>
            <person name="Guilliams M."/>
            <person name="Hasenstab-Lehman K."/>
            <person name="Meyer R."/>
            <person name="Mcevoy S."/>
        </authorList>
    </citation>
    <scope>NUCLEOTIDE SEQUENCE [LARGE SCALE GENOMIC DNA]</scope>
    <source>
        <tissue evidence="1">Leaf</tissue>
    </source>
</reference>
<dbReference type="Proteomes" id="UP001408789">
    <property type="component" value="Unassembled WGS sequence"/>
</dbReference>
<protein>
    <submittedName>
        <fullName evidence="1">Uncharacterized protein</fullName>
    </submittedName>
</protein>
<sequence length="305" mass="34374">MAGAFKFSIRFQTKCISLPCRSHPMTFEIEELINRIKTTANEAASADEICSGLSQLGRLYKCVDEILNSSSTKLLMAREENKKWVDEFVDESVKCLDICGSMSDMLAVIKEHNRELLSALRRRKGELSFRNSIMKYNCFRKKMKKDIRFLVGGLKQVDNMIKNGGGGSVVVDHSDNYHLSAVIRAVIGVSEMTILVFESLLRFFCVPVSKPNKWSLVMSKLMHKGIVGCEEQQENGMENEFARTDASLRILCKYGINSSEMGNVQIAQCRLDGLGQQIERMEGGLECIFRCLVQARVSLLNIMSQ</sequence>
<accession>A0AAP0DBK7</accession>
<name>A0AAP0DBK7_9ASTR</name>
<evidence type="ECO:0000313" key="1">
    <source>
        <dbReference type="EMBL" id="KAK9071466.1"/>
    </source>
</evidence>
<dbReference type="GO" id="GO:0048367">
    <property type="term" value="P:shoot system development"/>
    <property type="evidence" value="ECO:0007669"/>
    <property type="project" value="InterPro"/>
</dbReference>
<dbReference type="EMBL" id="JBCNJP010000011">
    <property type="protein sequence ID" value="KAK9071466.1"/>
    <property type="molecule type" value="Genomic_DNA"/>
</dbReference>
<dbReference type="InterPro" id="IPR004320">
    <property type="entry name" value="BPS1_pln"/>
</dbReference>
<proteinExistence type="predicted"/>
<comment type="caution">
    <text evidence="1">The sequence shown here is derived from an EMBL/GenBank/DDBJ whole genome shotgun (WGS) entry which is preliminary data.</text>
</comment>
<dbReference type="PANTHER" id="PTHR33070">
    <property type="entry name" value="OS06G0725500 PROTEIN"/>
    <property type="match status" value="1"/>
</dbReference>
<evidence type="ECO:0000313" key="2">
    <source>
        <dbReference type="Proteomes" id="UP001408789"/>
    </source>
</evidence>
<dbReference type="AlphaFoldDB" id="A0AAP0DBK7"/>
<gene>
    <name evidence="1" type="ORF">SSX86_010035</name>
</gene>
<dbReference type="Pfam" id="PF03087">
    <property type="entry name" value="BPS1"/>
    <property type="match status" value="1"/>
</dbReference>
<keyword evidence="2" id="KW-1185">Reference proteome</keyword>
<dbReference type="GO" id="GO:0048364">
    <property type="term" value="P:root development"/>
    <property type="evidence" value="ECO:0007669"/>
    <property type="project" value="InterPro"/>
</dbReference>